<dbReference type="CDD" id="cd08946">
    <property type="entry name" value="SDR_e"/>
    <property type="match status" value="1"/>
</dbReference>
<sequence>MKALITGASGFVATELAAQLSRAGHRCFGLSSGSRPLAHPEHFEQVLPFEPDRLAEQLTTLQPDLVFHTATRFVAEHQAQDLQPVLEANVLFGCQLLEAMRQAGVRRLVNCSSHWVHFEGAAPRPSNFYALSKQMFENALAYYGDAFGIGSTTLILGDSYGPADPRGKLVSALIDAAHSGRELALSPGQQVLSLTHVCDVAAALQVAGERQLQASEPLREQFTVSGELIRLVDLIEVVQAATGRPLHARLGARPYRFREVMQPSLNAAPPLPGWQARIPLRDGLRELAALTQAPAP</sequence>
<evidence type="ECO:0000313" key="4">
    <source>
        <dbReference type="EMBL" id="MBH9576403.1"/>
    </source>
</evidence>
<accession>A0A931J2A6</accession>
<comment type="caution">
    <text evidence="4">The sequence shown here is derived from an EMBL/GenBank/DDBJ whole genome shotgun (WGS) entry which is preliminary data.</text>
</comment>
<dbReference type="RefSeq" id="WP_198110023.1">
    <property type="nucleotide sequence ID" value="NZ_JAEDAK010000003.1"/>
</dbReference>
<evidence type="ECO:0000256" key="1">
    <source>
        <dbReference type="ARBA" id="ARBA00005125"/>
    </source>
</evidence>
<name>A0A931J2A6_9BURK</name>
<dbReference type="Proteomes" id="UP000613266">
    <property type="component" value="Unassembled WGS sequence"/>
</dbReference>
<organism evidence="4 5">
    <name type="scientific">Inhella proteolytica</name>
    <dbReference type="NCBI Taxonomy" id="2795029"/>
    <lineage>
        <taxon>Bacteria</taxon>
        <taxon>Pseudomonadati</taxon>
        <taxon>Pseudomonadota</taxon>
        <taxon>Betaproteobacteria</taxon>
        <taxon>Burkholderiales</taxon>
        <taxon>Sphaerotilaceae</taxon>
        <taxon>Inhella</taxon>
    </lineage>
</organism>
<protein>
    <submittedName>
        <fullName evidence="4">NAD(P)-dependent oxidoreductase</fullName>
    </submittedName>
</protein>
<dbReference type="Gene3D" id="3.40.50.720">
    <property type="entry name" value="NAD(P)-binding Rossmann-like Domain"/>
    <property type="match status" value="1"/>
</dbReference>
<dbReference type="PANTHER" id="PTHR43000">
    <property type="entry name" value="DTDP-D-GLUCOSE 4,6-DEHYDRATASE-RELATED"/>
    <property type="match status" value="1"/>
</dbReference>
<proteinExistence type="inferred from homology"/>
<dbReference type="Pfam" id="PF01370">
    <property type="entry name" value="Epimerase"/>
    <property type="match status" value="1"/>
</dbReference>
<reference evidence="4" key="1">
    <citation type="submission" date="2020-12" db="EMBL/GenBank/DDBJ databases">
        <title>The genome sequence of Inhella sp. 1Y17.</title>
        <authorList>
            <person name="Liu Y."/>
        </authorList>
    </citation>
    <scope>NUCLEOTIDE SEQUENCE</scope>
    <source>
        <strain evidence="4">1Y17</strain>
    </source>
</reference>
<dbReference type="EMBL" id="JAEDAK010000003">
    <property type="protein sequence ID" value="MBH9576403.1"/>
    <property type="molecule type" value="Genomic_DNA"/>
</dbReference>
<dbReference type="AlphaFoldDB" id="A0A931J2A6"/>
<comment type="pathway">
    <text evidence="1">Bacterial outer membrane biogenesis; LPS O-antigen biosynthesis.</text>
</comment>
<keyword evidence="5" id="KW-1185">Reference proteome</keyword>
<evidence type="ECO:0000256" key="2">
    <source>
        <dbReference type="ARBA" id="ARBA00007637"/>
    </source>
</evidence>
<evidence type="ECO:0000259" key="3">
    <source>
        <dbReference type="Pfam" id="PF01370"/>
    </source>
</evidence>
<dbReference type="SUPFAM" id="SSF51735">
    <property type="entry name" value="NAD(P)-binding Rossmann-fold domains"/>
    <property type="match status" value="1"/>
</dbReference>
<comment type="similarity">
    <text evidence="2">Belongs to the NAD(P)-dependent epimerase/dehydratase family.</text>
</comment>
<feature type="domain" description="NAD-dependent epimerase/dehydratase" evidence="3">
    <location>
        <begin position="3"/>
        <end position="210"/>
    </location>
</feature>
<evidence type="ECO:0000313" key="5">
    <source>
        <dbReference type="Proteomes" id="UP000613266"/>
    </source>
</evidence>
<dbReference type="InterPro" id="IPR036291">
    <property type="entry name" value="NAD(P)-bd_dom_sf"/>
</dbReference>
<dbReference type="InterPro" id="IPR001509">
    <property type="entry name" value="Epimerase_deHydtase"/>
</dbReference>
<gene>
    <name evidence="4" type="ORF">I7X39_05735</name>
</gene>